<keyword evidence="2" id="KW-1185">Reference proteome</keyword>
<dbReference type="Proteomes" id="UP001385892">
    <property type="component" value="Unassembled WGS sequence"/>
</dbReference>
<reference evidence="1 2" key="1">
    <citation type="submission" date="2024-03" db="EMBL/GenBank/DDBJ databases">
        <title>Novel species of the genus Variovorax.</title>
        <authorList>
            <person name="Liu Q."/>
            <person name="Xin Y.-H."/>
        </authorList>
    </citation>
    <scope>NUCLEOTIDE SEQUENCE [LARGE SCALE GENOMIC DNA]</scope>
    <source>
        <strain evidence="1 2">KACC 18900</strain>
    </source>
</reference>
<organism evidence="1 2">
    <name type="scientific">Variovorax rhizosphaerae</name>
    <dbReference type="NCBI Taxonomy" id="1836200"/>
    <lineage>
        <taxon>Bacteria</taxon>
        <taxon>Pseudomonadati</taxon>
        <taxon>Pseudomonadota</taxon>
        <taxon>Betaproteobacteria</taxon>
        <taxon>Burkholderiales</taxon>
        <taxon>Comamonadaceae</taxon>
        <taxon>Variovorax</taxon>
    </lineage>
</organism>
<dbReference type="EMBL" id="JBBKZT010000053">
    <property type="protein sequence ID" value="MEJ8852631.1"/>
    <property type="molecule type" value="Genomic_DNA"/>
</dbReference>
<dbReference type="RefSeq" id="WP_340348575.1">
    <property type="nucleotide sequence ID" value="NZ_JBBKZT010000053.1"/>
</dbReference>
<comment type="caution">
    <text evidence="1">The sequence shown here is derived from an EMBL/GenBank/DDBJ whole genome shotgun (WGS) entry which is preliminary data.</text>
</comment>
<protein>
    <submittedName>
        <fullName evidence="1">Uncharacterized protein</fullName>
    </submittedName>
</protein>
<proteinExistence type="predicted"/>
<accession>A0ABU8WYP7</accession>
<evidence type="ECO:0000313" key="2">
    <source>
        <dbReference type="Proteomes" id="UP001385892"/>
    </source>
</evidence>
<evidence type="ECO:0000313" key="1">
    <source>
        <dbReference type="EMBL" id="MEJ8852631.1"/>
    </source>
</evidence>
<sequence length="121" mass="13695">MSLTAKLFLIAAQDTPQALAAAAFVRMLRQESNSRLPAFAGRRVRSASLLFELADRTLLRAVHRNFSILDIRADGRLDVARWNAQQFARMPPLDTRVTYFGNKIAASMSQPWDLSRADRFE</sequence>
<name>A0ABU8WYP7_9BURK</name>
<gene>
    <name evidence="1" type="ORF">WKW82_38915</name>
</gene>